<evidence type="ECO:0000259" key="1">
    <source>
        <dbReference type="PROSITE" id="PS50943"/>
    </source>
</evidence>
<dbReference type="Gene3D" id="1.10.260.40">
    <property type="entry name" value="lambda repressor-like DNA-binding domains"/>
    <property type="match status" value="1"/>
</dbReference>
<dbReference type="AlphaFoldDB" id="A0A0B4XHZ3"/>
<dbReference type="STRING" id="391936.S7S_01335"/>
<evidence type="ECO:0000313" key="3">
    <source>
        <dbReference type="Proteomes" id="UP000006764"/>
    </source>
</evidence>
<dbReference type="PROSITE" id="PS50943">
    <property type="entry name" value="HTH_CROC1"/>
    <property type="match status" value="1"/>
</dbReference>
<dbReference type="RefSeq" id="WP_008736230.1">
    <property type="nucleotide sequence ID" value="NZ_CP004387.1"/>
</dbReference>
<dbReference type="OrthoDB" id="129597at2"/>
<feature type="domain" description="HTH cro/C1-type" evidence="1">
    <location>
        <begin position="60"/>
        <end position="114"/>
    </location>
</feature>
<dbReference type="InterPro" id="IPR001387">
    <property type="entry name" value="Cro/C1-type_HTH"/>
</dbReference>
<dbReference type="SMART" id="SM00530">
    <property type="entry name" value="HTH_XRE"/>
    <property type="match status" value="1"/>
</dbReference>
<dbReference type="SUPFAM" id="SSF47413">
    <property type="entry name" value="lambda repressor-like DNA-binding domains"/>
    <property type="match status" value="1"/>
</dbReference>
<dbReference type="Proteomes" id="UP000006764">
    <property type="component" value="Chromosome"/>
</dbReference>
<name>A0A0B4XHZ3_9GAMM</name>
<dbReference type="GO" id="GO:0003677">
    <property type="term" value="F:DNA binding"/>
    <property type="evidence" value="ECO:0007669"/>
    <property type="project" value="InterPro"/>
</dbReference>
<organism evidence="2 3">
    <name type="scientific">Isoalcanivorax pacificus W11-5</name>
    <dbReference type="NCBI Taxonomy" id="391936"/>
    <lineage>
        <taxon>Bacteria</taxon>
        <taxon>Pseudomonadati</taxon>
        <taxon>Pseudomonadota</taxon>
        <taxon>Gammaproteobacteria</taxon>
        <taxon>Oceanospirillales</taxon>
        <taxon>Alcanivoracaceae</taxon>
        <taxon>Isoalcanivorax</taxon>
    </lineage>
</organism>
<dbReference type="CDD" id="cd00093">
    <property type="entry name" value="HTH_XRE"/>
    <property type="match status" value="1"/>
</dbReference>
<sequence length="116" mass="12911">MSEHIEVVTGNAQIIRDNSGNPLYAVVPFDEYQALLDANGRTTIPHEVVVLMIEKDLSPMAAWRKYRGMSQAQMAERLGVTQSAVAQAEKQGNKSHIETLRSWARVLDCEVAQLTD</sequence>
<proteinExistence type="predicted"/>
<dbReference type="HOGENOM" id="CLU_136757_0_0_6"/>
<dbReference type="InterPro" id="IPR010982">
    <property type="entry name" value="Lambda_DNA-bd_dom_sf"/>
</dbReference>
<reference evidence="2 3" key="1">
    <citation type="journal article" date="2012" name="J. Bacteriol.">
        <title>Genome sequence of an alkane-degrading bacterium, Alcanivorax pacificus type strain W11-5, isolated from deep sea sediment.</title>
        <authorList>
            <person name="Lai Q."/>
            <person name="Shao Z."/>
        </authorList>
    </citation>
    <scope>NUCLEOTIDE SEQUENCE [LARGE SCALE GENOMIC DNA]</scope>
    <source>
        <strain evidence="2 3">W11-5</strain>
    </source>
</reference>
<accession>A0A0B4XHZ3</accession>
<keyword evidence="3" id="KW-1185">Reference proteome</keyword>
<dbReference type="EMBL" id="CP004387">
    <property type="protein sequence ID" value="AJD46691.1"/>
    <property type="molecule type" value="Genomic_DNA"/>
</dbReference>
<protein>
    <submittedName>
        <fullName evidence="2">XRE family transcriptional regulator</fullName>
    </submittedName>
</protein>
<dbReference type="Pfam" id="PF01381">
    <property type="entry name" value="HTH_3"/>
    <property type="match status" value="1"/>
</dbReference>
<gene>
    <name evidence="2" type="ORF">S7S_01335</name>
</gene>
<evidence type="ECO:0000313" key="2">
    <source>
        <dbReference type="EMBL" id="AJD46691.1"/>
    </source>
</evidence>
<dbReference type="KEGG" id="apac:S7S_01335"/>